<evidence type="ECO:0000313" key="1">
    <source>
        <dbReference type="EMBL" id="PRC92673.1"/>
    </source>
</evidence>
<dbReference type="AlphaFoldDB" id="A0A2S9GY80"/>
<evidence type="ECO:0000313" key="2">
    <source>
        <dbReference type="Proteomes" id="UP000237839"/>
    </source>
</evidence>
<dbReference type="Pfam" id="PF13554">
    <property type="entry name" value="Phage_tail_terminator_5"/>
    <property type="match status" value="1"/>
</dbReference>
<keyword evidence="2" id="KW-1185">Reference proteome</keyword>
<protein>
    <submittedName>
        <fullName evidence="1">Uncharacterized protein</fullName>
    </submittedName>
</protein>
<proteinExistence type="predicted"/>
<dbReference type="InterPro" id="IPR025395">
    <property type="entry name" value="Phage_tail_terminator-like"/>
</dbReference>
<gene>
    <name evidence="1" type="ORF">S2091_2728</name>
</gene>
<sequence length="135" mass="14653">MSDVKIRAALETALVAVMPTFQFAWENVMFVPTAGIPFAKVTLKMAQPQNPTLGAGFHRERGIMFVGLAYPLGQGSLASMTQAELIKTAFARGSSFASNGVTVIVDSTPEIVPAITDADRYNIPVKIRFWADIYN</sequence>
<name>A0A2S9GY80_9BURK</name>
<dbReference type="EMBL" id="PUGF01000012">
    <property type="protein sequence ID" value="PRC92673.1"/>
    <property type="molecule type" value="Genomic_DNA"/>
</dbReference>
<dbReference type="Gene3D" id="3.30.2000.20">
    <property type="match status" value="1"/>
</dbReference>
<comment type="caution">
    <text evidence="1">The sequence shown here is derived from an EMBL/GenBank/DDBJ whole genome shotgun (WGS) entry which is preliminary data.</text>
</comment>
<dbReference type="Proteomes" id="UP000237839">
    <property type="component" value="Unassembled WGS sequence"/>
</dbReference>
<dbReference type="RefSeq" id="WP_105532483.1">
    <property type="nucleotide sequence ID" value="NZ_PUGF01000012.1"/>
</dbReference>
<organism evidence="1 2">
    <name type="scientific">Solimicrobium silvestre</name>
    <dbReference type="NCBI Taxonomy" id="2099400"/>
    <lineage>
        <taxon>Bacteria</taxon>
        <taxon>Pseudomonadati</taxon>
        <taxon>Pseudomonadota</taxon>
        <taxon>Betaproteobacteria</taxon>
        <taxon>Burkholderiales</taxon>
        <taxon>Oxalobacteraceae</taxon>
        <taxon>Solimicrobium</taxon>
    </lineage>
</organism>
<reference evidence="1 2" key="1">
    <citation type="submission" date="2018-02" db="EMBL/GenBank/DDBJ databases">
        <title>Solimicrobium silvestre gen. nov., sp. nov., isolated from alpine forest soil.</title>
        <authorList>
            <person name="Margesin R."/>
            <person name="Albuquerque L."/>
            <person name="Zhang D.-C."/>
            <person name="Froufe H.J.C."/>
            <person name="Severino R."/>
            <person name="Roxo I."/>
            <person name="Egas C."/>
            <person name="Da Costa M.S."/>
        </authorList>
    </citation>
    <scope>NUCLEOTIDE SEQUENCE [LARGE SCALE GENOMIC DNA]</scope>
    <source>
        <strain evidence="1 2">S20-91</strain>
    </source>
</reference>
<accession>A0A2S9GY80</accession>
<dbReference type="OrthoDB" id="8703132at2"/>